<dbReference type="AlphaFoldDB" id="A0A6V8LG05"/>
<reference evidence="1 2" key="1">
    <citation type="submission" date="2020-03" db="EMBL/GenBank/DDBJ databases">
        <title>Whole genome shotgun sequence of Phytohabitans rumicis NBRC 108638.</title>
        <authorList>
            <person name="Komaki H."/>
            <person name="Tamura T."/>
        </authorList>
    </citation>
    <scope>NUCLEOTIDE SEQUENCE [LARGE SCALE GENOMIC DNA]</scope>
    <source>
        <strain evidence="1 2">NBRC 108638</strain>
    </source>
</reference>
<comment type="caution">
    <text evidence="1">The sequence shown here is derived from an EMBL/GenBank/DDBJ whole genome shotgun (WGS) entry which is preliminary data.</text>
</comment>
<evidence type="ECO:0000313" key="1">
    <source>
        <dbReference type="EMBL" id="GFJ92997.1"/>
    </source>
</evidence>
<evidence type="ECO:0000313" key="2">
    <source>
        <dbReference type="Proteomes" id="UP000482960"/>
    </source>
</evidence>
<gene>
    <name evidence="1" type="ORF">Prum_066390</name>
</gene>
<protein>
    <submittedName>
        <fullName evidence="1">Uncharacterized protein</fullName>
    </submittedName>
</protein>
<proteinExistence type="predicted"/>
<dbReference type="RefSeq" id="WP_173079742.1">
    <property type="nucleotide sequence ID" value="NZ_BAABJB010000005.1"/>
</dbReference>
<dbReference type="Proteomes" id="UP000482960">
    <property type="component" value="Unassembled WGS sequence"/>
</dbReference>
<reference evidence="1 2" key="2">
    <citation type="submission" date="2020-03" db="EMBL/GenBank/DDBJ databases">
        <authorList>
            <person name="Ichikawa N."/>
            <person name="Kimura A."/>
            <person name="Kitahashi Y."/>
            <person name="Uohara A."/>
        </authorList>
    </citation>
    <scope>NUCLEOTIDE SEQUENCE [LARGE SCALE GENOMIC DNA]</scope>
    <source>
        <strain evidence="1 2">NBRC 108638</strain>
    </source>
</reference>
<keyword evidence="2" id="KW-1185">Reference proteome</keyword>
<name>A0A6V8LG05_9ACTN</name>
<dbReference type="EMBL" id="BLPG01000001">
    <property type="protein sequence ID" value="GFJ92997.1"/>
    <property type="molecule type" value="Genomic_DNA"/>
</dbReference>
<organism evidence="1 2">
    <name type="scientific">Phytohabitans rumicis</name>
    <dbReference type="NCBI Taxonomy" id="1076125"/>
    <lineage>
        <taxon>Bacteria</taxon>
        <taxon>Bacillati</taxon>
        <taxon>Actinomycetota</taxon>
        <taxon>Actinomycetes</taxon>
        <taxon>Micromonosporales</taxon>
        <taxon>Micromonosporaceae</taxon>
    </lineage>
</organism>
<sequence length="107" mass="11736">MDPITLILLGIGSLLAGGAAAAVVYIAFLTIDTVMSWFQARRSLLRGRNLIAATIMERLSTGRYRTVQGVFNTQTQGWLESRTIESDQVSADLASRHYGRDVAVYTV</sequence>
<accession>A0A6V8LG05</accession>